<dbReference type="InterPro" id="IPR029044">
    <property type="entry name" value="Nucleotide-diphossugar_trans"/>
</dbReference>
<dbReference type="AlphaFoldDB" id="A0A6C0EPI9"/>
<dbReference type="Gene3D" id="3.90.550.10">
    <property type="entry name" value="Spore Coat Polysaccharide Biosynthesis Protein SpsA, Chain A"/>
    <property type="match status" value="1"/>
</dbReference>
<protein>
    <recommendedName>
        <fullName evidence="2">Glycosyltransferase 2-like domain-containing protein</fullName>
    </recommendedName>
</protein>
<evidence type="ECO:0008006" key="2">
    <source>
        <dbReference type="Google" id="ProtNLM"/>
    </source>
</evidence>
<proteinExistence type="predicted"/>
<evidence type="ECO:0000313" key="1">
    <source>
        <dbReference type="EMBL" id="QHT30229.1"/>
    </source>
</evidence>
<dbReference type="SUPFAM" id="SSF53448">
    <property type="entry name" value="Nucleotide-diphospho-sugar transferases"/>
    <property type="match status" value="1"/>
</dbReference>
<accession>A0A6C0EPI9</accession>
<name>A0A6C0EPI9_9ZZZZ</name>
<reference evidence="1" key="1">
    <citation type="journal article" date="2020" name="Nature">
        <title>Giant virus diversity and host interactions through global metagenomics.</title>
        <authorList>
            <person name="Schulz F."/>
            <person name="Roux S."/>
            <person name="Paez-Espino D."/>
            <person name="Jungbluth S."/>
            <person name="Walsh D.A."/>
            <person name="Denef V.J."/>
            <person name="McMahon K.D."/>
            <person name="Konstantinidis K.T."/>
            <person name="Eloe-Fadrosh E.A."/>
            <person name="Kyrpides N.C."/>
            <person name="Woyke T."/>
        </authorList>
    </citation>
    <scope>NUCLEOTIDE SEQUENCE</scope>
    <source>
        <strain evidence="1">GVMAG-M-3300009149-34</strain>
    </source>
</reference>
<organism evidence="1">
    <name type="scientific">viral metagenome</name>
    <dbReference type="NCBI Taxonomy" id="1070528"/>
    <lineage>
        <taxon>unclassified sequences</taxon>
        <taxon>metagenomes</taxon>
        <taxon>organismal metagenomes</taxon>
    </lineage>
</organism>
<dbReference type="EMBL" id="MN738893">
    <property type="protein sequence ID" value="QHT30229.1"/>
    <property type="molecule type" value="Genomic_DNA"/>
</dbReference>
<sequence length="237" mass="27714">MFNIALLVPVCSRGQNYKDLSSTPIVQHFLPSFIAQYDAAYSYTLFVGYDSTDTFYKSNIRKLPDMCKYINMVIVELEGCEHKPAKAWNTLFKKAYDQKYDYFYQIGDDVIMEDAWTNIFIHHLQNNNNLGVVGGCHLANYKGRIASGAPPVIENAFVHKTHHQIFGTFFDERIDNWYCDDWVTEVYKPDYSIHIKDIFVKNVVMDRYEIRNINNKIGEYIAEGKEKLRDYNLSRHS</sequence>